<keyword evidence="3" id="KW-0813">Transport</keyword>
<evidence type="ECO:0000256" key="6">
    <source>
        <dbReference type="ARBA" id="ARBA00023136"/>
    </source>
</evidence>
<keyword evidence="6" id="KW-0472">Membrane</keyword>
<keyword evidence="5" id="KW-0333">Golgi apparatus</keyword>
<gene>
    <name evidence="8" type="ORF">IV203_016103</name>
</gene>
<dbReference type="GO" id="GO:0005794">
    <property type="term" value="C:Golgi apparatus"/>
    <property type="evidence" value="ECO:0007669"/>
    <property type="project" value="UniProtKB-SubCell"/>
</dbReference>
<dbReference type="InterPro" id="IPR002843">
    <property type="entry name" value="ATPase_V0-cplx_csu/dsu"/>
</dbReference>
<dbReference type="OrthoDB" id="28053at2759"/>
<name>A0A9K3PHC0_9STRA</name>
<comment type="subcellular location">
    <subcellularLocation>
        <location evidence="1">Endomembrane system</location>
    </subcellularLocation>
    <subcellularLocation>
        <location evidence="2">Golgi apparatus</location>
    </subcellularLocation>
</comment>
<dbReference type="GO" id="GO:0046961">
    <property type="term" value="F:proton-transporting ATPase activity, rotational mechanism"/>
    <property type="evidence" value="ECO:0007669"/>
    <property type="project" value="InterPro"/>
</dbReference>
<comment type="caution">
    <text evidence="8">The sequence shown here is derived from an EMBL/GenBank/DDBJ whole genome shotgun (WGS) entry which is preliminary data.</text>
</comment>
<organism evidence="8 9">
    <name type="scientific">Nitzschia inconspicua</name>
    <dbReference type="NCBI Taxonomy" id="303405"/>
    <lineage>
        <taxon>Eukaryota</taxon>
        <taxon>Sar</taxon>
        <taxon>Stramenopiles</taxon>
        <taxon>Ochrophyta</taxon>
        <taxon>Bacillariophyta</taxon>
        <taxon>Bacillariophyceae</taxon>
        <taxon>Bacillariophycidae</taxon>
        <taxon>Bacillariales</taxon>
        <taxon>Bacillariaceae</taxon>
        <taxon>Nitzschia</taxon>
    </lineage>
</organism>
<evidence type="ECO:0000259" key="7">
    <source>
        <dbReference type="PROSITE" id="PS50180"/>
    </source>
</evidence>
<keyword evidence="4" id="KW-0653">Protein transport</keyword>
<dbReference type="InterPro" id="IPR008153">
    <property type="entry name" value="GAE_dom"/>
</dbReference>
<evidence type="ECO:0000313" key="9">
    <source>
        <dbReference type="Proteomes" id="UP000693970"/>
    </source>
</evidence>
<dbReference type="Pfam" id="PF02883">
    <property type="entry name" value="Alpha_adaptinC2"/>
    <property type="match status" value="1"/>
</dbReference>
<evidence type="ECO:0000256" key="3">
    <source>
        <dbReference type="ARBA" id="ARBA00022448"/>
    </source>
</evidence>
<dbReference type="Proteomes" id="UP000693970">
    <property type="component" value="Unassembled WGS sequence"/>
</dbReference>
<dbReference type="Pfam" id="PF01602">
    <property type="entry name" value="Adaptin_N"/>
    <property type="match status" value="1"/>
</dbReference>
<dbReference type="InterPro" id="IPR050840">
    <property type="entry name" value="Adaptor_Complx_Large_Subunit"/>
</dbReference>
<evidence type="ECO:0000256" key="4">
    <source>
        <dbReference type="ARBA" id="ARBA00022927"/>
    </source>
</evidence>
<dbReference type="PROSITE" id="PS50180">
    <property type="entry name" value="GAE"/>
    <property type="match status" value="1"/>
</dbReference>
<dbReference type="GO" id="GO:0030117">
    <property type="term" value="C:membrane coat"/>
    <property type="evidence" value="ECO:0007669"/>
    <property type="project" value="InterPro"/>
</dbReference>
<protein>
    <submittedName>
        <fullName evidence="8">Armadillo-type fold</fullName>
    </submittedName>
</protein>
<dbReference type="Pfam" id="PF01992">
    <property type="entry name" value="vATP-synt_AC39"/>
    <property type="match status" value="1"/>
</dbReference>
<keyword evidence="9" id="KW-1185">Reference proteome</keyword>
<reference evidence="8" key="1">
    <citation type="journal article" date="2021" name="Sci. Rep.">
        <title>Diploid genomic architecture of Nitzschia inconspicua, an elite biomass production diatom.</title>
        <authorList>
            <person name="Oliver A."/>
            <person name="Podell S."/>
            <person name="Pinowska A."/>
            <person name="Traller J.C."/>
            <person name="Smith S.R."/>
            <person name="McClure R."/>
            <person name="Beliaev A."/>
            <person name="Bohutskyi P."/>
            <person name="Hill E.A."/>
            <person name="Rabines A."/>
            <person name="Zheng H."/>
            <person name="Allen L.Z."/>
            <person name="Kuo A."/>
            <person name="Grigoriev I.V."/>
            <person name="Allen A.E."/>
            <person name="Hazlebeck D."/>
            <person name="Allen E.E."/>
        </authorList>
    </citation>
    <scope>NUCLEOTIDE SEQUENCE</scope>
    <source>
        <strain evidence="8">Hildebrandi</strain>
    </source>
</reference>
<evidence type="ECO:0000256" key="2">
    <source>
        <dbReference type="ARBA" id="ARBA00004555"/>
    </source>
</evidence>
<dbReference type="PANTHER" id="PTHR22780">
    <property type="entry name" value="ADAPTIN, ALPHA/GAMMA/EPSILON"/>
    <property type="match status" value="1"/>
</dbReference>
<proteinExistence type="predicted"/>
<dbReference type="SMART" id="SM00809">
    <property type="entry name" value="Alpha_adaptinC2"/>
    <property type="match status" value="1"/>
</dbReference>
<dbReference type="GO" id="GO:0006886">
    <property type="term" value="P:intracellular protein transport"/>
    <property type="evidence" value="ECO:0007669"/>
    <property type="project" value="InterPro"/>
</dbReference>
<evidence type="ECO:0000256" key="1">
    <source>
        <dbReference type="ARBA" id="ARBA00004308"/>
    </source>
</evidence>
<evidence type="ECO:0000256" key="5">
    <source>
        <dbReference type="ARBA" id="ARBA00023034"/>
    </source>
</evidence>
<accession>A0A9K3PHC0</accession>
<feature type="domain" description="GAE" evidence="7">
    <location>
        <begin position="1230"/>
        <end position="1351"/>
    </location>
</feature>
<sequence length="1355" mass="149032">MTTPKPKEGTGDIATFNIQHGFAEALVRGMRSSFLQDQDYHHLTQCETLDDVRLNLTETDYADSIADFNSLNPTMLQKAAVDKLVTEFKYLRTQTVEPLSTFLDFITYEYMIENVMLLLKGALSGRDINELLEQCHPLGMFKESTMRSIPTFENSAKGYSDLYQTVLVDTPVGPYFSKFLQESAMHRGAHSRNVLEEVEIEIIKSSLIKYWIEDFYMFVESLGGDTATIMGDILKTRADTNAVNITLNSFGTPLNEPAMRSSDRKRLYPAVGYLYPAGTSMLADVSDEDELGRVLELFPSYSAIWSIHASGTGDKSIDDVFYERDVQALELAFESQFHFGCFYAYVKLKEQEIRNLVWITECILQQQKDEIEKFVQVFSNTAPWRDPAHNAAIPHCPLPATMAMKLRDLIRKVRACKTAAEERAVIAKESAMIRTAIREEQEHYRHRNVAKLLFMHMLGYPTHFGQLECMKLIASPHFPEKRIGYLGMMLLLSEEADVLMLATNSLKNDMNSQNKFISGLALCTIGNLATADMSRDLAPEVDKHLKSGMPYLRKKANLAMARCLTKCPDMVEDFVDRVVTLLKDKNHGVLITVVQLMTQVLMIDLKNAEEEGENPFETDCRKAFLRLVPMLVKMLRNLLSSGYSPEYDVAGISDPFLQVQLLTLLRLLGTKNENASEEMNDVLAQVATNTESSKNAGNAILYECVQTIMGIESEDGLRVLAVNILGRFLLNRDNNIRYVALNTLSRCIKEQQETIDGSVPTESANTASAALQKHRNTVVDCLKDPDISIRQRALELIYYMVNQENVEALTAELLNYLVLCPREHRSDICTRILRVVERFSPDDRWRVDTLITMLTIAGREASREVQSAAVIYISRSGDDIHAYATHKLLKAIRDDDGSQRGLLVVGIWCVGEYGDHLLSPYSYTPSPGPGETMNGAPVSITFMALDPLSVVQAVETVTKRHSCPDYIKERALTCFAKLCDRFANKGDAAALTLLQNLIKQHEVSHSLELQLRACEYDALVNATKGVKTVVKKPEVEPDLFGVADNGNTGEGVSASVINAAKEALSRMPVVDLKVLEKKREEAFGDMAMPKAKLAAPAPAGSGDLLDLNDMFGGTAAPVPAQNGGAEAPKSDLDLLTDIFAASSVAPVAPVGGGGGYDPFGAAGPIAAMPAPSNPLDIFGAPPTISATMPVPPAAGNPLDIFGAPPAAVPMATPVSIPMAPMMDAPAPAANASVVVPGFTHEGLTIEFECSKPDIWNKQSSELIAKCTNASSDAMYGFNLQCAVPKYVTMEMEPPTSTTIPVTGMNTAKVVTQKIKVTNSQLGTKNLMLKLKVSFTLQGRKIEHLATCGGFPAGEY</sequence>
<dbReference type="EMBL" id="JAGRRH010000020">
    <property type="protein sequence ID" value="KAG7347398.1"/>
    <property type="molecule type" value="Genomic_DNA"/>
</dbReference>
<dbReference type="InterPro" id="IPR002553">
    <property type="entry name" value="Clathrin/coatomer_adapt-like_N"/>
</dbReference>
<evidence type="ECO:0000313" key="8">
    <source>
        <dbReference type="EMBL" id="KAG7347398.1"/>
    </source>
</evidence>
<dbReference type="InterPro" id="IPR008152">
    <property type="entry name" value="Clathrin_a/b/g-adaptin_app_Ig"/>
</dbReference>
<dbReference type="GO" id="GO:0016192">
    <property type="term" value="P:vesicle-mediated transport"/>
    <property type="evidence" value="ECO:0007669"/>
    <property type="project" value="InterPro"/>
</dbReference>
<reference evidence="8" key="2">
    <citation type="submission" date="2021-04" db="EMBL/GenBank/DDBJ databases">
        <authorList>
            <person name="Podell S."/>
        </authorList>
    </citation>
    <scope>NUCLEOTIDE SEQUENCE</scope>
    <source>
        <strain evidence="8">Hildebrandi</strain>
    </source>
</reference>